<evidence type="ECO:0000256" key="1">
    <source>
        <dbReference type="SAM" id="MobiDB-lite"/>
    </source>
</evidence>
<protein>
    <submittedName>
        <fullName evidence="2">Uncharacterized protein</fullName>
    </submittedName>
</protein>
<evidence type="ECO:0000313" key="2">
    <source>
        <dbReference type="EMBL" id="KAF5460735.1"/>
    </source>
</evidence>
<organism evidence="2 3">
    <name type="scientific">Juglans regia</name>
    <name type="common">English walnut</name>
    <dbReference type="NCBI Taxonomy" id="51240"/>
    <lineage>
        <taxon>Eukaryota</taxon>
        <taxon>Viridiplantae</taxon>
        <taxon>Streptophyta</taxon>
        <taxon>Embryophyta</taxon>
        <taxon>Tracheophyta</taxon>
        <taxon>Spermatophyta</taxon>
        <taxon>Magnoliopsida</taxon>
        <taxon>eudicotyledons</taxon>
        <taxon>Gunneridae</taxon>
        <taxon>Pentapetalae</taxon>
        <taxon>rosids</taxon>
        <taxon>fabids</taxon>
        <taxon>Fagales</taxon>
        <taxon>Juglandaceae</taxon>
        <taxon>Juglans</taxon>
    </lineage>
</organism>
<gene>
    <name evidence="2" type="ORF">F2P56_020583</name>
</gene>
<comment type="caution">
    <text evidence="2">The sequence shown here is derived from an EMBL/GenBank/DDBJ whole genome shotgun (WGS) entry which is preliminary data.</text>
</comment>
<accession>A0A833XAI2</accession>
<evidence type="ECO:0000313" key="3">
    <source>
        <dbReference type="Proteomes" id="UP000619265"/>
    </source>
</evidence>
<reference evidence="2" key="1">
    <citation type="submission" date="2015-10" db="EMBL/GenBank/DDBJ databases">
        <authorList>
            <person name="Martinez-Garcia P.J."/>
            <person name="Crepeau M.W."/>
            <person name="Puiu D."/>
            <person name="Gonzalez-Ibeas D."/>
            <person name="Whalen J."/>
            <person name="Stevens K."/>
            <person name="Paul R."/>
            <person name="Butterfield T."/>
            <person name="Britton M."/>
            <person name="Reagan R."/>
            <person name="Chakraborty S."/>
            <person name="Walawage S.L."/>
            <person name="Vasquez-Gross H.A."/>
            <person name="Cardeno C."/>
            <person name="Famula R."/>
            <person name="Pratt K."/>
            <person name="Kuruganti S."/>
            <person name="Aradhya M.K."/>
            <person name="Leslie C.A."/>
            <person name="Dandekar A.M."/>
            <person name="Salzberg S.L."/>
            <person name="Wegrzyn J.L."/>
            <person name="Langley C.H."/>
            <person name="Neale D.B."/>
        </authorList>
    </citation>
    <scope>NUCLEOTIDE SEQUENCE</scope>
    <source>
        <tissue evidence="2">Leaves</tissue>
    </source>
</reference>
<feature type="region of interest" description="Disordered" evidence="1">
    <location>
        <begin position="40"/>
        <end position="74"/>
    </location>
</feature>
<dbReference type="AlphaFoldDB" id="A0A833XAI2"/>
<proteinExistence type="predicted"/>
<sequence>RSRNSTTKTQPHFPCHPIAIFRLDKEVEIVEALRPYSLESLACRTGPPRPSKSHFPAQPSPPRPPPCDHEHSRKSLYNPSRALSRLLRRNPLQTHDLSVETTLLPPSLPSLCHSRPLNSA</sequence>
<feature type="non-terminal residue" evidence="2">
    <location>
        <position position="1"/>
    </location>
</feature>
<name>A0A833XAI2_JUGRE</name>
<reference evidence="2" key="2">
    <citation type="submission" date="2020-03" db="EMBL/GenBank/DDBJ databases">
        <title>Walnut 2.0.</title>
        <authorList>
            <person name="Marrano A."/>
            <person name="Britton M."/>
            <person name="Zimin A.V."/>
            <person name="Zaini P.A."/>
            <person name="Workman R."/>
            <person name="Puiu D."/>
            <person name="Bianco L."/>
            <person name="Allen B.J."/>
            <person name="Troggio M."/>
            <person name="Leslie C.A."/>
            <person name="Timp W."/>
            <person name="Dendekar A."/>
            <person name="Salzberg S.L."/>
            <person name="Neale D.B."/>
        </authorList>
    </citation>
    <scope>NUCLEOTIDE SEQUENCE</scope>
    <source>
        <tissue evidence="2">Leaves</tissue>
    </source>
</reference>
<dbReference type="EMBL" id="LIHL02000009">
    <property type="protein sequence ID" value="KAF5460735.1"/>
    <property type="molecule type" value="Genomic_DNA"/>
</dbReference>
<dbReference type="Gramene" id="Jr09_11680_p2">
    <property type="protein sequence ID" value="cds.Jr09_11680_p2"/>
    <property type="gene ID" value="Jr09_11680"/>
</dbReference>
<dbReference type="Proteomes" id="UP000619265">
    <property type="component" value="Unassembled WGS sequence"/>
</dbReference>